<dbReference type="PANTHER" id="PTHR33608:SF12">
    <property type="entry name" value="DUF58 DOMAIN-CONTAINING PROTEIN"/>
    <property type="match status" value="1"/>
</dbReference>
<proteinExistence type="predicted"/>
<gene>
    <name evidence="2" type="ORF">RYS15_02745</name>
</gene>
<evidence type="ECO:0000259" key="1">
    <source>
        <dbReference type="Pfam" id="PF01882"/>
    </source>
</evidence>
<accession>A0ABU3VTI1</accession>
<dbReference type="Pfam" id="PF01882">
    <property type="entry name" value="DUF58"/>
    <property type="match status" value="1"/>
</dbReference>
<reference evidence="2 3" key="1">
    <citation type="submission" date="2023-10" db="EMBL/GenBank/DDBJ databases">
        <title>Characteristics and mechanism of a salt-tolerant marine origin heterotrophic nitrifying- aerobic denitrifying bacteria Marinobacter xestospongiae HN1.</title>
        <authorList>
            <person name="Qi R."/>
        </authorList>
    </citation>
    <scope>NUCLEOTIDE SEQUENCE [LARGE SCALE GENOMIC DNA]</scope>
    <source>
        <strain evidence="2 3">HN1</strain>
    </source>
</reference>
<protein>
    <submittedName>
        <fullName evidence="2">DUF58 domain-containing protein</fullName>
    </submittedName>
</protein>
<feature type="domain" description="DUF58" evidence="1">
    <location>
        <begin position="54"/>
        <end position="278"/>
    </location>
</feature>
<dbReference type="RefSeq" id="WP_316972506.1">
    <property type="nucleotide sequence ID" value="NZ_JAWIIJ010000002.1"/>
</dbReference>
<dbReference type="PANTHER" id="PTHR33608">
    <property type="entry name" value="BLL2464 PROTEIN"/>
    <property type="match status" value="1"/>
</dbReference>
<comment type="caution">
    <text evidence="2">The sequence shown here is derived from an EMBL/GenBank/DDBJ whole genome shotgun (WGS) entry which is preliminary data.</text>
</comment>
<dbReference type="InterPro" id="IPR036465">
    <property type="entry name" value="vWFA_dom_sf"/>
</dbReference>
<evidence type="ECO:0000313" key="2">
    <source>
        <dbReference type="EMBL" id="MDV2077578.1"/>
    </source>
</evidence>
<keyword evidence="3" id="KW-1185">Reference proteome</keyword>
<dbReference type="Proteomes" id="UP001269819">
    <property type="component" value="Unassembled WGS sequence"/>
</dbReference>
<organism evidence="2 3">
    <name type="scientific">Marinobacter xestospongiae</name>
    <dbReference type="NCBI Taxonomy" id="994319"/>
    <lineage>
        <taxon>Bacteria</taxon>
        <taxon>Pseudomonadati</taxon>
        <taxon>Pseudomonadota</taxon>
        <taxon>Gammaproteobacteria</taxon>
        <taxon>Pseudomonadales</taxon>
        <taxon>Marinobacteraceae</taxon>
        <taxon>Marinobacter</taxon>
    </lineage>
</organism>
<evidence type="ECO:0000313" key="3">
    <source>
        <dbReference type="Proteomes" id="UP001269819"/>
    </source>
</evidence>
<dbReference type="InterPro" id="IPR002881">
    <property type="entry name" value="DUF58"/>
</dbReference>
<name>A0ABU3VTI1_9GAMM</name>
<dbReference type="EMBL" id="JAWIIJ010000002">
    <property type="protein sequence ID" value="MDV2077578.1"/>
    <property type="molecule type" value="Genomic_DNA"/>
</dbReference>
<sequence>MIASETATFIDLPALIRLQADARALRLPSARQVRRVQAGMQASPRRGRGMAFAEVRPYQPGDDIRSIDWRVTARRQTPHTKLYEEERERPVLMVCDLNRSHFFSSTGAYKQVRSAQVTALLAWLALAAGDQVGGIVFNEQDIVVQRPARRKKSVLRLLDYLAHYQHRPDTRLTGDSRPERARVHLDTALQETLRVSHTGARIFVISDFLDLSDDTAGLLANVARHNSVTAIRVTDPLEHRLPEKGRFAVTGPDGPIWFNASDRRFQEAFAARVANHETALTQCFQRSGVECQTLATDAEPVRFLQSLLGPRGRIG</sequence>
<dbReference type="SUPFAM" id="SSF53300">
    <property type="entry name" value="vWA-like"/>
    <property type="match status" value="1"/>
</dbReference>